<keyword evidence="2" id="KW-1185">Reference proteome</keyword>
<dbReference type="Proteomes" id="UP000267606">
    <property type="component" value="Unassembled WGS sequence"/>
</dbReference>
<name>A0A183I0M8_9BILA</name>
<evidence type="ECO:0000313" key="2">
    <source>
        <dbReference type="Proteomes" id="UP000267606"/>
    </source>
</evidence>
<proteinExistence type="predicted"/>
<dbReference type="AlphaFoldDB" id="A0A183I0M8"/>
<organism evidence="3">
    <name type="scientific">Onchocerca flexuosa</name>
    <dbReference type="NCBI Taxonomy" id="387005"/>
    <lineage>
        <taxon>Eukaryota</taxon>
        <taxon>Metazoa</taxon>
        <taxon>Ecdysozoa</taxon>
        <taxon>Nematoda</taxon>
        <taxon>Chromadorea</taxon>
        <taxon>Rhabditida</taxon>
        <taxon>Spirurina</taxon>
        <taxon>Spiruromorpha</taxon>
        <taxon>Filarioidea</taxon>
        <taxon>Onchocercidae</taxon>
        <taxon>Onchocerca</taxon>
    </lineage>
</organism>
<protein>
    <submittedName>
        <fullName evidence="3">HNHc domain-containing protein</fullName>
    </submittedName>
</protein>
<reference evidence="1 2" key="2">
    <citation type="submission" date="2018-11" db="EMBL/GenBank/DDBJ databases">
        <authorList>
            <consortium name="Pathogen Informatics"/>
        </authorList>
    </citation>
    <scope>NUCLEOTIDE SEQUENCE [LARGE SCALE GENOMIC DNA]</scope>
</reference>
<accession>A0A183I0M8</accession>
<sequence>MGKCACSSICNKILFNNRRVPVTKLTYHYDDKTNVQNDFGNLNLLLISEKQNAATMKYERSVGAIWRWGHQVLDRVLYVKFCSC</sequence>
<gene>
    <name evidence="1" type="ORF">OFLC_LOCUS13290</name>
</gene>
<reference evidence="3" key="1">
    <citation type="submission" date="2016-06" db="UniProtKB">
        <authorList>
            <consortium name="WormBaseParasite"/>
        </authorList>
    </citation>
    <scope>IDENTIFICATION</scope>
</reference>
<dbReference type="EMBL" id="UZAJ01040127">
    <property type="protein sequence ID" value="VDP13370.1"/>
    <property type="molecule type" value="Genomic_DNA"/>
</dbReference>
<evidence type="ECO:0000313" key="3">
    <source>
        <dbReference type="WBParaSite" id="OFLC_0001329101-mRNA-1"/>
    </source>
</evidence>
<dbReference type="WBParaSite" id="OFLC_0001329101-mRNA-1">
    <property type="protein sequence ID" value="OFLC_0001329101-mRNA-1"/>
    <property type="gene ID" value="OFLC_0001329101"/>
</dbReference>
<evidence type="ECO:0000313" key="1">
    <source>
        <dbReference type="EMBL" id="VDP13370.1"/>
    </source>
</evidence>